<protein>
    <submittedName>
        <fullName evidence="1">Uncharacterized protein</fullName>
    </submittedName>
</protein>
<reference evidence="1 2" key="1">
    <citation type="journal article" date="2022" name="Genome Biol. Evol.">
        <title>The Spruce Budworm Genome: Reconstructing the Evolutionary History of Antifreeze Proteins.</title>
        <authorList>
            <person name="Beliveau C."/>
            <person name="Gagne P."/>
            <person name="Picq S."/>
            <person name="Vernygora O."/>
            <person name="Keeling C.I."/>
            <person name="Pinkney K."/>
            <person name="Doucet D."/>
            <person name="Wen F."/>
            <person name="Johnston J.S."/>
            <person name="Maaroufi H."/>
            <person name="Boyle B."/>
            <person name="Laroche J."/>
            <person name="Dewar K."/>
            <person name="Juretic N."/>
            <person name="Blackburn G."/>
            <person name="Nisole A."/>
            <person name="Brunet B."/>
            <person name="Brandao M."/>
            <person name="Lumley L."/>
            <person name="Duan J."/>
            <person name="Quan G."/>
            <person name="Lucarotti C.J."/>
            <person name="Roe A.D."/>
            <person name="Sperling F.A.H."/>
            <person name="Levesque R.C."/>
            <person name="Cusson M."/>
        </authorList>
    </citation>
    <scope>NUCLEOTIDE SEQUENCE [LARGE SCALE GENOMIC DNA]</scope>
    <source>
        <strain evidence="1">Glfc:IPQL:Cfum</strain>
    </source>
</reference>
<proteinExistence type="predicted"/>
<keyword evidence="2" id="KW-1185">Reference proteome</keyword>
<accession>A0ACC0K709</accession>
<evidence type="ECO:0000313" key="2">
    <source>
        <dbReference type="Proteomes" id="UP001064048"/>
    </source>
</evidence>
<organism evidence="1 2">
    <name type="scientific">Choristoneura fumiferana</name>
    <name type="common">Spruce budworm moth</name>
    <name type="synonym">Archips fumiferana</name>
    <dbReference type="NCBI Taxonomy" id="7141"/>
    <lineage>
        <taxon>Eukaryota</taxon>
        <taxon>Metazoa</taxon>
        <taxon>Ecdysozoa</taxon>
        <taxon>Arthropoda</taxon>
        <taxon>Hexapoda</taxon>
        <taxon>Insecta</taxon>
        <taxon>Pterygota</taxon>
        <taxon>Neoptera</taxon>
        <taxon>Endopterygota</taxon>
        <taxon>Lepidoptera</taxon>
        <taxon>Glossata</taxon>
        <taxon>Ditrysia</taxon>
        <taxon>Tortricoidea</taxon>
        <taxon>Tortricidae</taxon>
        <taxon>Tortricinae</taxon>
        <taxon>Choristoneura</taxon>
    </lineage>
</organism>
<dbReference type="Proteomes" id="UP001064048">
    <property type="component" value="Chromosome 7"/>
</dbReference>
<dbReference type="EMBL" id="CM046107">
    <property type="protein sequence ID" value="KAI8432040.1"/>
    <property type="molecule type" value="Genomic_DNA"/>
</dbReference>
<comment type="caution">
    <text evidence="1">The sequence shown here is derived from an EMBL/GenBank/DDBJ whole genome shotgun (WGS) entry which is preliminary data.</text>
</comment>
<gene>
    <name evidence="1" type="ORF">MSG28_004559</name>
</gene>
<sequence length="239" mass="26952">MDSPAHIIAYLDLLRDIDLLDNMNFGDRQSEMVLSFHEALGGIQSRLDHLRTIRSIPELVQAPPQDQAPLQPLGRTLPPDTREVSPMLSPGHTSPPVLPQPNINNRQTESDLSFRDALNEIQQRLDYLRTDASLRGILELVQANPQVRAPLRPLRFPPTLSTWEESPGRPSPVVSQDEMVIRQRGRRRLPVAWSPDIDLKNISSNSTDRTPPKIAPGRLPSQKSAVNLRSARRKRLTFL</sequence>
<name>A0ACC0K709_CHOFU</name>
<evidence type="ECO:0000313" key="1">
    <source>
        <dbReference type="EMBL" id="KAI8432040.1"/>
    </source>
</evidence>